<dbReference type="InterPro" id="IPR011008">
    <property type="entry name" value="Dimeric_a/b-barrel"/>
</dbReference>
<evidence type="ECO:0000313" key="5">
    <source>
        <dbReference type="EMBL" id="BAU96569.1"/>
    </source>
</evidence>
<dbReference type="GO" id="GO:0043565">
    <property type="term" value="F:sequence-specific DNA binding"/>
    <property type="evidence" value="ECO:0007669"/>
    <property type="project" value="InterPro"/>
</dbReference>
<dbReference type="InterPro" id="IPR019888">
    <property type="entry name" value="Tscrpt_reg_AsnC-like"/>
</dbReference>
<protein>
    <submittedName>
        <fullName evidence="5">AsnC family transcriptional regulator</fullName>
    </submittedName>
</protein>
<dbReference type="EMBL" id="AP017369">
    <property type="protein sequence ID" value="BAU96569.1"/>
    <property type="molecule type" value="Genomic_DNA"/>
</dbReference>
<dbReference type="PANTHER" id="PTHR30154">
    <property type="entry name" value="LEUCINE-RESPONSIVE REGULATORY PROTEIN"/>
    <property type="match status" value="1"/>
</dbReference>
<evidence type="ECO:0000256" key="3">
    <source>
        <dbReference type="ARBA" id="ARBA00023163"/>
    </source>
</evidence>
<keyword evidence="2" id="KW-0238">DNA-binding</keyword>
<evidence type="ECO:0000313" key="6">
    <source>
        <dbReference type="Proteomes" id="UP000218244"/>
    </source>
</evidence>
<dbReference type="AlphaFoldDB" id="A0A160PR76"/>
<feature type="domain" description="HTH asnC-type" evidence="4">
    <location>
        <begin position="1"/>
        <end position="43"/>
    </location>
</feature>
<dbReference type="InterPro" id="IPR000485">
    <property type="entry name" value="AsnC-type_HTH_dom"/>
</dbReference>
<dbReference type="Pfam" id="PF01037">
    <property type="entry name" value="AsnC_trans_reg"/>
    <property type="match status" value="1"/>
</dbReference>
<dbReference type="GO" id="GO:0005829">
    <property type="term" value="C:cytosol"/>
    <property type="evidence" value="ECO:0007669"/>
    <property type="project" value="TreeGrafter"/>
</dbReference>
<dbReference type="RefSeq" id="WP_197702401.1">
    <property type="nucleotide sequence ID" value="NZ_AP017369.1"/>
</dbReference>
<sequence>MTEIAAKVGLSLSACHRRFRDLEASGVIRGFKADLDLKHLGLPFEALVFVTMKHGDANTVELFEEAVTQTSNIVQAQRLFGEPDYQLYVAARSLQHFQEIYDTQLSKLPGVQRLTSTLIMKNIVTHHAPL</sequence>
<dbReference type="InterPro" id="IPR036388">
    <property type="entry name" value="WH-like_DNA-bd_sf"/>
</dbReference>
<accession>A0A160PR76</accession>
<dbReference type="Pfam" id="PF13412">
    <property type="entry name" value="HTH_24"/>
    <property type="match status" value="1"/>
</dbReference>
<dbReference type="PROSITE" id="PS50956">
    <property type="entry name" value="HTH_ASNC_2"/>
    <property type="match status" value="1"/>
</dbReference>
<dbReference type="KEGG" id="csur:N24_2307"/>
<keyword evidence="1" id="KW-0805">Transcription regulation</keyword>
<keyword evidence="3" id="KW-0804">Transcription</keyword>
<evidence type="ECO:0000256" key="2">
    <source>
        <dbReference type="ARBA" id="ARBA00023125"/>
    </source>
</evidence>
<dbReference type="Gene3D" id="3.30.70.920">
    <property type="match status" value="1"/>
</dbReference>
<dbReference type="SUPFAM" id="SSF46785">
    <property type="entry name" value="Winged helix' DNA-binding domain"/>
    <property type="match status" value="1"/>
</dbReference>
<dbReference type="SMART" id="SM00344">
    <property type="entry name" value="HTH_ASNC"/>
    <property type="match status" value="1"/>
</dbReference>
<dbReference type="SUPFAM" id="SSF54909">
    <property type="entry name" value="Dimeric alpha+beta barrel"/>
    <property type="match status" value="1"/>
</dbReference>
<dbReference type="GO" id="GO:0043200">
    <property type="term" value="P:response to amino acid"/>
    <property type="evidence" value="ECO:0007669"/>
    <property type="project" value="TreeGrafter"/>
</dbReference>
<evidence type="ECO:0000259" key="4">
    <source>
        <dbReference type="PROSITE" id="PS50956"/>
    </source>
</evidence>
<name>A0A160PR76_9CORY</name>
<gene>
    <name evidence="5" type="ORF">N24_2307</name>
</gene>
<proteinExistence type="predicted"/>
<dbReference type="Proteomes" id="UP000218244">
    <property type="component" value="Chromosome"/>
</dbReference>
<organism evidence="5 6">
    <name type="scientific">Corynebacterium suranareeae</name>
    <dbReference type="NCBI Taxonomy" id="2506452"/>
    <lineage>
        <taxon>Bacteria</taxon>
        <taxon>Bacillati</taxon>
        <taxon>Actinomycetota</taxon>
        <taxon>Actinomycetes</taxon>
        <taxon>Mycobacteriales</taxon>
        <taxon>Corynebacteriaceae</taxon>
        <taxon>Corynebacterium</taxon>
    </lineage>
</organism>
<dbReference type="InterPro" id="IPR019887">
    <property type="entry name" value="Tscrpt_reg_AsnC/Lrp_C"/>
</dbReference>
<reference evidence="5 6" key="1">
    <citation type="submission" date="2016-02" db="EMBL/GenBank/DDBJ databases">
        <title>Corynebacterium glutamicum N24 whole genome sequencing project.</title>
        <authorList>
            <person name="Matsutani M."/>
            <person name="Nangtapong N."/>
            <person name="Yakushi T."/>
            <person name="Matsushita K."/>
        </authorList>
    </citation>
    <scope>NUCLEOTIDE SEQUENCE [LARGE SCALE GENOMIC DNA]</scope>
    <source>
        <strain evidence="5 6">N24</strain>
    </source>
</reference>
<evidence type="ECO:0000256" key="1">
    <source>
        <dbReference type="ARBA" id="ARBA00023015"/>
    </source>
</evidence>
<keyword evidence="6" id="KW-1185">Reference proteome</keyword>
<dbReference type="Gene3D" id="1.10.10.10">
    <property type="entry name" value="Winged helix-like DNA-binding domain superfamily/Winged helix DNA-binding domain"/>
    <property type="match status" value="1"/>
</dbReference>
<dbReference type="InterPro" id="IPR036390">
    <property type="entry name" value="WH_DNA-bd_sf"/>
</dbReference>
<dbReference type="PANTHER" id="PTHR30154:SF34">
    <property type="entry name" value="TRANSCRIPTIONAL REGULATOR AZLB"/>
    <property type="match status" value="1"/>
</dbReference>